<evidence type="ECO:0000313" key="2">
    <source>
        <dbReference type="EMBL" id="KPI89050.1"/>
    </source>
</evidence>
<dbReference type="OrthoDB" id="8119704at2759"/>
<dbReference type="InterPro" id="IPR029058">
    <property type="entry name" value="AB_hydrolase_fold"/>
</dbReference>
<proteinExistence type="predicted"/>
<gene>
    <name evidence="2" type="ORF">ABL78_1863</name>
</gene>
<evidence type="ECO:0000259" key="1">
    <source>
        <dbReference type="Pfam" id="PF12697"/>
    </source>
</evidence>
<reference evidence="2 3" key="1">
    <citation type="journal article" date="2015" name="PLoS Pathog.">
        <title>Leptomonas seymouri: Adaptations to the Dixenous Life Cycle Analyzed by Genome Sequencing, Transcriptome Profiling and Co-infection with Leishmania donovani.</title>
        <authorList>
            <person name="Kraeva N."/>
            <person name="Butenko A."/>
            <person name="Hlavacova J."/>
            <person name="Kostygov A."/>
            <person name="Myskova J."/>
            <person name="Grybchuk D."/>
            <person name="Lestinova T."/>
            <person name="Votypka J."/>
            <person name="Volf P."/>
            <person name="Opperdoes F."/>
            <person name="Flegontov P."/>
            <person name="Lukes J."/>
            <person name="Yurchenko V."/>
        </authorList>
    </citation>
    <scope>NUCLEOTIDE SEQUENCE [LARGE SCALE GENOMIC DNA]</scope>
    <source>
        <strain evidence="2 3">ATCC 30220</strain>
    </source>
</reference>
<dbReference type="PANTHER" id="PTHR43194">
    <property type="entry name" value="HYDROLASE ALPHA/BETA FOLD FAMILY"/>
    <property type="match status" value="1"/>
</dbReference>
<dbReference type="AlphaFoldDB" id="A0A0N1I6V6"/>
<dbReference type="InterPro" id="IPR000073">
    <property type="entry name" value="AB_hydrolase_1"/>
</dbReference>
<organism evidence="2 3">
    <name type="scientific">Leptomonas seymouri</name>
    <dbReference type="NCBI Taxonomy" id="5684"/>
    <lineage>
        <taxon>Eukaryota</taxon>
        <taxon>Discoba</taxon>
        <taxon>Euglenozoa</taxon>
        <taxon>Kinetoplastea</taxon>
        <taxon>Metakinetoplastina</taxon>
        <taxon>Trypanosomatida</taxon>
        <taxon>Trypanosomatidae</taxon>
        <taxon>Leishmaniinae</taxon>
        <taxon>Leptomonas</taxon>
    </lineage>
</organism>
<dbReference type="Pfam" id="PF12697">
    <property type="entry name" value="Abhydrolase_6"/>
    <property type="match status" value="1"/>
</dbReference>
<evidence type="ECO:0000313" key="3">
    <source>
        <dbReference type="Proteomes" id="UP000038009"/>
    </source>
</evidence>
<dbReference type="PANTHER" id="PTHR43194:SF2">
    <property type="entry name" value="PEROXISOMAL MEMBRANE PROTEIN LPX1"/>
    <property type="match status" value="1"/>
</dbReference>
<keyword evidence="3" id="KW-1185">Reference proteome</keyword>
<feature type="domain" description="AB hydrolase-1" evidence="1">
    <location>
        <begin position="30"/>
        <end position="373"/>
    </location>
</feature>
<dbReference type="Gene3D" id="3.40.50.1820">
    <property type="entry name" value="alpha/beta hydrolase"/>
    <property type="match status" value="1"/>
</dbReference>
<sequence length="385" mass="42674">MSAVRLHAVQTPSKVLLPTSAQRAAPVFFVVLHGFLAHSGAMNSHVVMLRNALDAQNHAILENNDTTSRVLPFHITTLDARNHGLSPHTPTHVLSDLVEDLSSYLMHQLPQVVQEVTDHFGVGQLCKHDVEAEGGVMLSQKRRVVAIGHSMGSMTWTQYLMDQYQRQASQSHNNVSAKATPQNPIDVLGLVSIDMPPITQSRMSVDLVDELLEIIECMKKVDMHLISDLRSAHEEFFRCGMQDIRVRGLCTANVALTPDPSNPTRKVASWKCNIPALERSIRTRELFLVDPYFKHPLPAGNAAETMEQKRKEILSCPSVGDVPVLSILGGVSPIGGDPAYGDLWERYASTLEQHTLPGASHTVYYDKPHETIALVNNFLARIRVR</sequence>
<accession>A0A0N1I6V6</accession>
<dbReference type="SUPFAM" id="SSF53474">
    <property type="entry name" value="alpha/beta-Hydrolases"/>
    <property type="match status" value="1"/>
</dbReference>
<name>A0A0N1I6V6_LEPSE</name>
<dbReference type="OMA" id="WKCNVPV"/>
<comment type="caution">
    <text evidence="2">The sequence shown here is derived from an EMBL/GenBank/DDBJ whole genome shotgun (WGS) entry which is preliminary data.</text>
</comment>
<protein>
    <recommendedName>
        <fullName evidence="1">AB hydrolase-1 domain-containing protein</fullName>
    </recommendedName>
</protein>
<dbReference type="Proteomes" id="UP000038009">
    <property type="component" value="Unassembled WGS sequence"/>
</dbReference>
<dbReference type="InterPro" id="IPR050228">
    <property type="entry name" value="Carboxylesterase_BioH"/>
</dbReference>
<dbReference type="EMBL" id="LJSK01000033">
    <property type="protein sequence ID" value="KPI89050.1"/>
    <property type="molecule type" value="Genomic_DNA"/>
</dbReference>
<dbReference type="VEuPathDB" id="TriTrypDB:Lsey_0033_0280"/>